<name>A0A146G2K3_TERSA</name>
<dbReference type="InterPro" id="IPR004017">
    <property type="entry name" value="Cys_rich_dom"/>
</dbReference>
<feature type="domain" description="Cysteine-rich" evidence="1">
    <location>
        <begin position="16"/>
        <end position="93"/>
    </location>
</feature>
<dbReference type="RefSeq" id="WP_075077609.1">
    <property type="nucleotide sequence ID" value="NZ_BDCO01000002.1"/>
</dbReference>
<dbReference type="InParanoid" id="A0A146G2K3"/>
<evidence type="ECO:0000313" key="3">
    <source>
        <dbReference type="Proteomes" id="UP000076023"/>
    </source>
</evidence>
<dbReference type="FunCoup" id="A0A146G2K3">
    <property type="interactions" value="82"/>
</dbReference>
<dbReference type="AlphaFoldDB" id="A0A146G2K3"/>
<dbReference type="PANTHER" id="PTHR30296:SF0">
    <property type="entry name" value="LACTATE UTILIZATION PROTEIN A"/>
    <property type="match status" value="1"/>
</dbReference>
<organism evidence="2 3">
    <name type="scientific">Terrimicrobium sacchariphilum</name>
    <dbReference type="NCBI Taxonomy" id="690879"/>
    <lineage>
        <taxon>Bacteria</taxon>
        <taxon>Pseudomonadati</taxon>
        <taxon>Verrucomicrobiota</taxon>
        <taxon>Terrimicrobiia</taxon>
        <taxon>Terrimicrobiales</taxon>
        <taxon>Terrimicrobiaceae</taxon>
        <taxon>Terrimicrobium</taxon>
    </lineage>
</organism>
<protein>
    <submittedName>
        <fullName evidence="2">L-lactate dehydrogenase complex protein LldE</fullName>
    </submittedName>
</protein>
<accession>A0A146G2K3</accession>
<reference evidence="3" key="1">
    <citation type="journal article" date="2017" name="Genome Announc.">
        <title>Draft Genome Sequence of Terrimicrobium sacchariphilum NM-5T, a Facultative Anaerobic Soil Bacterium of the Class Spartobacteria.</title>
        <authorList>
            <person name="Qiu Y.L."/>
            <person name="Tourlousse D.M."/>
            <person name="Matsuura N."/>
            <person name="Ohashi A."/>
            <person name="Sekiguchi Y."/>
        </authorList>
    </citation>
    <scope>NUCLEOTIDE SEQUENCE [LARGE SCALE GENOMIC DNA]</scope>
    <source>
        <strain evidence="3">NM-5</strain>
    </source>
</reference>
<sequence>MATTRTPVTGRKVQLMATCLCDAFFDDVARATVEVLEHLGCEIEFPEGQTCCGQPAFNSGDWDASRKIMRHTVKTFSGDAPVVIPSGSCAAMLFHGAPLEFEKEADAPAVQALANRTWELADFIVNGLGITKWEGRLEANVAFHRACHTRGTQSGPAALQLLGSIPGLKIAAFGEAEQCCGFGGTFSVAFPHISGSMGRLKLEHVMETHPDFLVSGDMSCLMHLSGLANKEGKPLQIRHIAQVLRDALTQAP</sequence>
<dbReference type="Proteomes" id="UP000076023">
    <property type="component" value="Unassembled WGS sequence"/>
</dbReference>
<dbReference type="OrthoDB" id="9770306at2"/>
<dbReference type="GO" id="GO:0016491">
    <property type="term" value="F:oxidoreductase activity"/>
    <property type="evidence" value="ECO:0007669"/>
    <property type="project" value="UniProtKB-ARBA"/>
</dbReference>
<dbReference type="EMBL" id="BDCO01000002">
    <property type="protein sequence ID" value="GAT31723.1"/>
    <property type="molecule type" value="Genomic_DNA"/>
</dbReference>
<evidence type="ECO:0000259" key="1">
    <source>
        <dbReference type="Pfam" id="PF02754"/>
    </source>
</evidence>
<proteinExistence type="predicted"/>
<evidence type="ECO:0000313" key="2">
    <source>
        <dbReference type="EMBL" id="GAT31723.1"/>
    </source>
</evidence>
<dbReference type="Pfam" id="PF02754">
    <property type="entry name" value="CCG"/>
    <property type="match status" value="2"/>
</dbReference>
<keyword evidence="3" id="KW-1185">Reference proteome</keyword>
<dbReference type="PANTHER" id="PTHR30296">
    <property type="entry name" value="UNCHARACTERIZED PROTEIN YKGE"/>
    <property type="match status" value="1"/>
</dbReference>
<dbReference type="STRING" id="690879.TSACC_2117"/>
<dbReference type="GO" id="GO:0005829">
    <property type="term" value="C:cytosol"/>
    <property type="evidence" value="ECO:0007669"/>
    <property type="project" value="TreeGrafter"/>
</dbReference>
<gene>
    <name evidence="2" type="ORF">TSACC_2117</name>
</gene>
<feature type="domain" description="Cysteine-rich" evidence="1">
    <location>
        <begin position="141"/>
        <end position="224"/>
    </location>
</feature>
<comment type="caution">
    <text evidence="2">The sequence shown here is derived from an EMBL/GenBank/DDBJ whole genome shotgun (WGS) entry which is preliminary data.</text>
</comment>